<dbReference type="Proteomes" id="UP000503505">
    <property type="component" value="Chromosome"/>
</dbReference>
<dbReference type="RefSeq" id="WP_163171483.1">
    <property type="nucleotide sequence ID" value="NZ_CP044463.1"/>
</dbReference>
<accession>A0AAE7BX24</accession>
<organism evidence="1 2">
    <name type="scientific">Acinetobacter schindleri</name>
    <dbReference type="NCBI Taxonomy" id="108981"/>
    <lineage>
        <taxon>Bacteria</taxon>
        <taxon>Pseudomonadati</taxon>
        <taxon>Pseudomonadota</taxon>
        <taxon>Gammaproteobacteria</taxon>
        <taxon>Moraxellales</taxon>
        <taxon>Moraxellaceae</taxon>
        <taxon>Acinetobacter</taxon>
    </lineage>
</organism>
<name>A0AAE7BX24_9GAMM</name>
<dbReference type="InterPro" id="IPR009752">
    <property type="entry name" value="Phage_Mu_GpJ"/>
</dbReference>
<dbReference type="Pfam" id="PF07030">
    <property type="entry name" value="Phage_Mu_Gp36"/>
    <property type="match status" value="1"/>
</dbReference>
<gene>
    <name evidence="1" type="ORF">FSC10_08940</name>
</gene>
<sequence length="156" mass="17402">MYATEDDLKRRFGAGPIDDLKSMHVEGVLEGEESEPVDVVEVALQDAEEEINGYIGSRYTLPLANVPSNLKRIACDIARYRLYSEQPLEHITKLYDDAIAFLKRVQDKKADLQILDEQSKEIIDDKPKNKPATAPIGTTYTGGVFGDDILGKMPTM</sequence>
<dbReference type="EMBL" id="CP044463">
    <property type="protein sequence ID" value="QIC67496.1"/>
    <property type="molecule type" value="Genomic_DNA"/>
</dbReference>
<reference evidence="1 2" key="1">
    <citation type="submission" date="2019-09" db="EMBL/GenBank/DDBJ databases">
        <title>Non-baumannii Acinetobacter spp. carrying blaNDM-1 isolated in China.</title>
        <authorList>
            <person name="Cui C."/>
            <person name="Chen C."/>
            <person name="Sun J."/>
            <person name="Liu Y."/>
        </authorList>
    </citation>
    <scope>NUCLEOTIDE SEQUENCE [LARGE SCALE GENOMIC DNA]</scope>
    <source>
        <strain evidence="1 2">HZE23-1</strain>
    </source>
</reference>
<protein>
    <submittedName>
        <fullName evidence="1">DUF1320 domain-containing protein</fullName>
    </submittedName>
</protein>
<dbReference type="AlphaFoldDB" id="A0AAE7BX24"/>
<evidence type="ECO:0000313" key="1">
    <source>
        <dbReference type="EMBL" id="QIC67496.1"/>
    </source>
</evidence>
<evidence type="ECO:0000313" key="2">
    <source>
        <dbReference type="Proteomes" id="UP000503505"/>
    </source>
</evidence>
<proteinExistence type="predicted"/>